<dbReference type="PROSITE" id="PS01124">
    <property type="entry name" value="HTH_ARAC_FAMILY_2"/>
    <property type="match status" value="1"/>
</dbReference>
<keyword evidence="1" id="KW-0805">Transcription regulation</keyword>
<evidence type="ECO:0000313" key="6">
    <source>
        <dbReference type="Proteomes" id="UP000245959"/>
    </source>
</evidence>
<dbReference type="InterPro" id="IPR050204">
    <property type="entry name" value="AraC_XylS_family_regulators"/>
</dbReference>
<dbReference type="PROSITE" id="PS00041">
    <property type="entry name" value="HTH_ARAC_FAMILY_1"/>
    <property type="match status" value="1"/>
</dbReference>
<comment type="caution">
    <text evidence="5">The sequence shown here is derived from an EMBL/GenBank/DDBJ whole genome shotgun (WGS) entry which is preliminary data.</text>
</comment>
<dbReference type="GO" id="GO:0043565">
    <property type="term" value="F:sequence-specific DNA binding"/>
    <property type="evidence" value="ECO:0007669"/>
    <property type="project" value="InterPro"/>
</dbReference>
<dbReference type="Pfam" id="PF12833">
    <property type="entry name" value="HTH_18"/>
    <property type="match status" value="1"/>
</dbReference>
<dbReference type="RefSeq" id="WP_116884685.1">
    <property type="nucleotide sequence ID" value="NZ_CABMMC010000057.1"/>
</dbReference>
<organism evidence="5 6">
    <name type="scientific">Victivallis vadensis</name>
    <dbReference type="NCBI Taxonomy" id="172901"/>
    <lineage>
        <taxon>Bacteria</taxon>
        <taxon>Pseudomonadati</taxon>
        <taxon>Lentisphaerota</taxon>
        <taxon>Lentisphaeria</taxon>
        <taxon>Victivallales</taxon>
        <taxon>Victivallaceae</taxon>
        <taxon>Victivallis</taxon>
    </lineage>
</organism>
<protein>
    <submittedName>
        <fullName evidence="5">PocR sensory domain-containing protein</fullName>
    </submittedName>
</protein>
<dbReference type="InterPro" id="IPR018062">
    <property type="entry name" value="HTH_AraC-typ_CS"/>
</dbReference>
<dbReference type="PANTHER" id="PTHR46796">
    <property type="entry name" value="HTH-TYPE TRANSCRIPTIONAL ACTIVATOR RHAS-RELATED"/>
    <property type="match status" value="1"/>
</dbReference>
<evidence type="ECO:0000313" key="5">
    <source>
        <dbReference type="EMBL" id="PVY39601.1"/>
    </source>
</evidence>
<name>A0A2U1ATB8_9BACT</name>
<dbReference type="AlphaFoldDB" id="A0A2U1ATB8"/>
<dbReference type="SUPFAM" id="SSF46689">
    <property type="entry name" value="Homeodomain-like"/>
    <property type="match status" value="2"/>
</dbReference>
<evidence type="ECO:0000256" key="2">
    <source>
        <dbReference type="ARBA" id="ARBA00023125"/>
    </source>
</evidence>
<feature type="domain" description="HTH araC/xylS-type" evidence="4">
    <location>
        <begin position="168"/>
        <end position="266"/>
    </location>
</feature>
<dbReference type="OrthoDB" id="9804543at2"/>
<dbReference type="InterPro" id="IPR018771">
    <property type="entry name" value="PocR_dom"/>
</dbReference>
<accession>A0A2U1ATB8</accession>
<evidence type="ECO:0000256" key="3">
    <source>
        <dbReference type="ARBA" id="ARBA00023163"/>
    </source>
</evidence>
<dbReference type="GeneID" id="78295978"/>
<dbReference type="InterPro" id="IPR018060">
    <property type="entry name" value="HTH_AraC"/>
</dbReference>
<proteinExistence type="predicted"/>
<dbReference type="GO" id="GO:0003700">
    <property type="term" value="F:DNA-binding transcription factor activity"/>
    <property type="evidence" value="ECO:0007669"/>
    <property type="project" value="InterPro"/>
</dbReference>
<evidence type="ECO:0000256" key="1">
    <source>
        <dbReference type="ARBA" id="ARBA00023015"/>
    </source>
</evidence>
<dbReference type="Pfam" id="PF10114">
    <property type="entry name" value="PocR"/>
    <property type="match status" value="1"/>
</dbReference>
<dbReference type="Gene3D" id="1.10.10.60">
    <property type="entry name" value="Homeodomain-like"/>
    <property type="match status" value="1"/>
</dbReference>
<keyword evidence="6" id="KW-1185">Reference proteome</keyword>
<keyword evidence="3" id="KW-0804">Transcription</keyword>
<dbReference type="SMART" id="SM00342">
    <property type="entry name" value="HTH_ARAC"/>
    <property type="match status" value="1"/>
</dbReference>
<reference evidence="5 6" key="1">
    <citation type="submission" date="2018-04" db="EMBL/GenBank/DDBJ databases">
        <title>Genomic Encyclopedia of Type Strains, Phase IV (KMG-IV): sequencing the most valuable type-strain genomes for metagenomic binning, comparative biology and taxonomic classification.</title>
        <authorList>
            <person name="Goeker M."/>
        </authorList>
    </citation>
    <scope>NUCLEOTIDE SEQUENCE [LARGE SCALE GENOMIC DNA]</scope>
    <source>
        <strain evidence="5 6">DSM 14823</strain>
    </source>
</reference>
<dbReference type="EMBL" id="QEKH01000020">
    <property type="protein sequence ID" value="PVY39601.1"/>
    <property type="molecule type" value="Genomic_DNA"/>
</dbReference>
<evidence type="ECO:0000259" key="4">
    <source>
        <dbReference type="PROSITE" id="PS01124"/>
    </source>
</evidence>
<dbReference type="Proteomes" id="UP000245959">
    <property type="component" value="Unassembled WGS sequence"/>
</dbReference>
<keyword evidence="2" id="KW-0238">DNA-binding</keyword>
<sequence>MQEIEAILDNLADLTGLMVIWKEANGSGCGFSARHTFHLCGFCNAVKSSPELLQRCSRNDSQLLAREAGQRRAPFLHRCHAGATELVIPLFENGRCRELLLAGVFRSAESNCPYPEQEAAFTALPCRNADTLRTVERLLASLVPLLRERRDRARLAEAGRTVRDARIAAVLAALRGNPGEKFTAAAFARRSNLSESRFIHLFKQETGLSFSDCLRRERLREARRLLTETDLPLSQIALACGFHDQSHLGNAFRQETGLTPRAFRRRFGREKNF</sequence>
<dbReference type="InterPro" id="IPR009057">
    <property type="entry name" value="Homeodomain-like_sf"/>
</dbReference>
<gene>
    <name evidence="5" type="ORF">C8D82_12078</name>
</gene>